<evidence type="ECO:0000256" key="3">
    <source>
        <dbReference type="ARBA" id="ARBA00022475"/>
    </source>
</evidence>
<protein>
    <submittedName>
        <fullName evidence="8">Type III secretion system export apparatus subunit SctR</fullName>
    </submittedName>
</protein>
<accession>A0A853I616</accession>
<dbReference type="PRINTS" id="PR01302">
    <property type="entry name" value="TYPE3IMPPROT"/>
</dbReference>
<feature type="transmembrane region" description="Helical" evidence="7">
    <location>
        <begin position="154"/>
        <end position="176"/>
    </location>
</feature>
<keyword evidence="5 7" id="KW-1133">Transmembrane helix</keyword>
<evidence type="ECO:0000256" key="5">
    <source>
        <dbReference type="ARBA" id="ARBA00022989"/>
    </source>
</evidence>
<dbReference type="RefSeq" id="WP_180570775.1">
    <property type="nucleotide sequence ID" value="NZ_JACCKB010000050.1"/>
</dbReference>
<dbReference type="Proteomes" id="UP000569732">
    <property type="component" value="Unassembled WGS sequence"/>
</dbReference>
<sequence>MQESIPYILIGFFVSILPLIVVMMTAFTKISIVFMLLRNAIGLQQAPPSILLMGIALVLSIFLIAPVIDKTVQQFDGEDFSNKDLKQWYVVVNKVSAPIKSYLNKFTTEESKEMFITVSQEVWPEDFKYKAEENSIFIVIPSYVLSELKRAFEIGFLLFLPFLIIDLVVTNILLAMGSMMMSPSLISLPIKLLLFVSVDGWTTLIESLLLSYSI</sequence>
<organism evidence="8 9">
    <name type="scientific">Spartinivicinus marinus</name>
    <dbReference type="NCBI Taxonomy" id="2994442"/>
    <lineage>
        <taxon>Bacteria</taxon>
        <taxon>Pseudomonadati</taxon>
        <taxon>Pseudomonadota</taxon>
        <taxon>Gammaproteobacteria</taxon>
        <taxon>Oceanospirillales</taxon>
        <taxon>Zooshikellaceae</taxon>
        <taxon>Spartinivicinus</taxon>
    </lineage>
</organism>
<comment type="similarity">
    <text evidence="2 7">Belongs to the FliP/MopC/SpaP family.</text>
</comment>
<dbReference type="NCBIfam" id="NF009438">
    <property type="entry name" value="PRK12797.1"/>
    <property type="match status" value="1"/>
</dbReference>
<evidence type="ECO:0000313" key="8">
    <source>
        <dbReference type="EMBL" id="NYZ68773.1"/>
    </source>
</evidence>
<feature type="transmembrane region" description="Helical" evidence="7">
    <location>
        <begin position="49"/>
        <end position="68"/>
    </location>
</feature>
<evidence type="ECO:0000313" key="9">
    <source>
        <dbReference type="Proteomes" id="UP000569732"/>
    </source>
</evidence>
<comment type="caution">
    <text evidence="8">The sequence shown here is derived from an EMBL/GenBank/DDBJ whole genome shotgun (WGS) entry which is preliminary data.</text>
</comment>
<evidence type="ECO:0000256" key="6">
    <source>
        <dbReference type="ARBA" id="ARBA00023136"/>
    </source>
</evidence>
<dbReference type="PROSITE" id="PS01061">
    <property type="entry name" value="FLIP_2"/>
    <property type="match status" value="1"/>
</dbReference>
<dbReference type="NCBIfam" id="TIGR01102">
    <property type="entry name" value="yscR"/>
    <property type="match status" value="1"/>
</dbReference>
<comment type="caution">
    <text evidence="7">Lacks conserved residue(s) required for the propagation of feature annotation.</text>
</comment>
<name>A0A853I616_9GAMM</name>
<keyword evidence="9" id="KW-1185">Reference proteome</keyword>
<proteinExistence type="inferred from homology"/>
<evidence type="ECO:0000256" key="7">
    <source>
        <dbReference type="RuleBase" id="RU362070"/>
    </source>
</evidence>
<evidence type="ECO:0000256" key="4">
    <source>
        <dbReference type="ARBA" id="ARBA00022692"/>
    </source>
</evidence>
<feature type="transmembrane region" description="Helical" evidence="7">
    <location>
        <begin position="6"/>
        <end position="37"/>
    </location>
</feature>
<dbReference type="GO" id="GO:0009306">
    <property type="term" value="P:protein secretion"/>
    <property type="evidence" value="ECO:0007669"/>
    <property type="project" value="UniProtKB-UniRule"/>
</dbReference>
<dbReference type="EMBL" id="JACCKB010000050">
    <property type="protein sequence ID" value="NYZ68773.1"/>
    <property type="molecule type" value="Genomic_DNA"/>
</dbReference>
<dbReference type="PANTHER" id="PTHR30587">
    <property type="entry name" value="FLAGELLAR BIOSYNTHETIC PROTEIN FLIP"/>
    <property type="match status" value="1"/>
</dbReference>
<keyword evidence="4 7" id="KW-0812">Transmembrane</keyword>
<evidence type="ECO:0000256" key="1">
    <source>
        <dbReference type="ARBA" id="ARBA00004651"/>
    </source>
</evidence>
<evidence type="ECO:0000256" key="2">
    <source>
        <dbReference type="ARBA" id="ARBA00006257"/>
    </source>
</evidence>
<comment type="subcellular location">
    <subcellularLocation>
        <location evidence="1">Cell membrane</location>
        <topology evidence="1">Multi-pass membrane protein</topology>
    </subcellularLocation>
</comment>
<dbReference type="AlphaFoldDB" id="A0A853I616"/>
<dbReference type="InterPro" id="IPR005773">
    <property type="entry name" value="T3SS_YscR-like"/>
</dbReference>
<dbReference type="Pfam" id="PF00813">
    <property type="entry name" value="FliP"/>
    <property type="match status" value="1"/>
</dbReference>
<dbReference type="PANTHER" id="PTHR30587:SF2">
    <property type="entry name" value="SURFACE PRESENTATION OF ANTIGENS PROTEIN SPAP"/>
    <property type="match status" value="1"/>
</dbReference>
<keyword evidence="3 7" id="KW-1003">Cell membrane</keyword>
<dbReference type="PROSITE" id="PS01060">
    <property type="entry name" value="FLIP_1"/>
    <property type="match status" value="1"/>
</dbReference>
<dbReference type="GO" id="GO:0005886">
    <property type="term" value="C:plasma membrane"/>
    <property type="evidence" value="ECO:0007669"/>
    <property type="project" value="UniProtKB-SubCell"/>
</dbReference>
<dbReference type="InterPro" id="IPR005838">
    <property type="entry name" value="T3SS_IM_P"/>
</dbReference>
<gene>
    <name evidence="8" type="primary">sctR</name>
    <name evidence="8" type="ORF">H0A36_22405</name>
</gene>
<reference evidence="8 9" key="1">
    <citation type="submission" date="2020-07" db="EMBL/GenBank/DDBJ databases">
        <title>Endozoicomonas sp. nov., isolated from sediment.</title>
        <authorList>
            <person name="Gu T."/>
        </authorList>
    </citation>
    <scope>NUCLEOTIDE SEQUENCE [LARGE SCALE GENOMIC DNA]</scope>
    <source>
        <strain evidence="8 9">SM1973</strain>
    </source>
</reference>
<keyword evidence="6 7" id="KW-0472">Membrane</keyword>